<dbReference type="InterPro" id="IPR000425">
    <property type="entry name" value="MIP"/>
</dbReference>
<dbReference type="PANTHER" id="PTHR43829">
    <property type="entry name" value="AQUAPORIN OR AQUAGLYCEROPORIN RELATED"/>
    <property type="match status" value="1"/>
</dbReference>
<dbReference type="RefSeq" id="WP_116303786.1">
    <property type="nucleotide sequence ID" value="NZ_NFZV01000028.1"/>
</dbReference>
<evidence type="ECO:0000256" key="3">
    <source>
        <dbReference type="ARBA" id="ARBA00022448"/>
    </source>
</evidence>
<proteinExistence type="inferred from homology"/>
<evidence type="ECO:0000256" key="6">
    <source>
        <dbReference type="ARBA" id="ARBA00023136"/>
    </source>
</evidence>
<dbReference type="Gene3D" id="1.20.1080.10">
    <property type="entry name" value="Glycerol uptake facilitator protein"/>
    <property type="match status" value="1"/>
</dbReference>
<evidence type="ECO:0000256" key="8">
    <source>
        <dbReference type="SAM" id="Phobius"/>
    </source>
</evidence>
<dbReference type="PROSITE" id="PS00221">
    <property type="entry name" value="MIP"/>
    <property type="match status" value="1"/>
</dbReference>
<dbReference type="GO" id="GO:0005886">
    <property type="term" value="C:plasma membrane"/>
    <property type="evidence" value="ECO:0007669"/>
    <property type="project" value="TreeGrafter"/>
</dbReference>
<dbReference type="AlphaFoldDB" id="A0A3E0WK67"/>
<feature type="transmembrane region" description="Helical" evidence="8">
    <location>
        <begin position="239"/>
        <end position="260"/>
    </location>
</feature>
<keyword evidence="5 8" id="KW-1133">Transmembrane helix</keyword>
<feature type="transmembrane region" description="Helical" evidence="8">
    <location>
        <begin position="6"/>
        <end position="27"/>
    </location>
</feature>
<dbReference type="NCBIfam" id="TIGR00861">
    <property type="entry name" value="MIP"/>
    <property type="match status" value="1"/>
</dbReference>
<sequence length="280" mass="28779">MTPFIGEIIGTMILIVFGGGVVAGVLLNHSKAQDSGWIVITAGWGMAVTLAIYAVGDISGAHINPAVTVGLAAIGEFPWADVPAYITAQVIGAFIGACIVFLAYYPHWAATQDAGAKLGVFSTDPAIPHTPGNLFAEIIGTFILVLSILFIGANDFTEGLNPLIVGLLVFAIGLSLGGPTGYAINPARDLGPRIAHYVLPIAGKGESNWQYAWIPVVGPLIGGVSGGLFYTFVFGEGSLMAMGIALAVLALCILAAYTGLQHAPAVSAGEDALEKRETGS</sequence>
<dbReference type="PRINTS" id="PR00783">
    <property type="entry name" value="MINTRINSICP"/>
</dbReference>
<gene>
    <name evidence="9" type="ORF">CAL65_19200</name>
</gene>
<dbReference type="OrthoDB" id="9807293at2"/>
<evidence type="ECO:0000256" key="1">
    <source>
        <dbReference type="ARBA" id="ARBA00004141"/>
    </source>
</evidence>
<dbReference type="EMBL" id="NFZW01000027">
    <property type="protein sequence ID" value="RFA32603.1"/>
    <property type="molecule type" value="Genomic_DNA"/>
</dbReference>
<dbReference type="Pfam" id="PF00230">
    <property type="entry name" value="MIP"/>
    <property type="match status" value="1"/>
</dbReference>
<comment type="caution">
    <text evidence="9">The sequence shown here is derived from an EMBL/GenBank/DDBJ whole genome shotgun (WGS) entry which is preliminary data.</text>
</comment>
<feature type="transmembrane region" description="Helical" evidence="8">
    <location>
        <begin position="163"/>
        <end position="184"/>
    </location>
</feature>
<comment type="similarity">
    <text evidence="2 7">Belongs to the MIP/aquaporin (TC 1.A.8) family.</text>
</comment>
<accession>A0A3E0WK67</accession>
<feature type="transmembrane region" description="Helical" evidence="8">
    <location>
        <begin position="211"/>
        <end position="233"/>
    </location>
</feature>
<keyword evidence="10" id="KW-1185">Reference proteome</keyword>
<evidence type="ECO:0000313" key="10">
    <source>
        <dbReference type="Proteomes" id="UP000256763"/>
    </source>
</evidence>
<comment type="subcellular location">
    <subcellularLocation>
        <location evidence="1">Membrane</location>
        <topology evidence="1">Multi-pass membrane protein</topology>
    </subcellularLocation>
</comment>
<dbReference type="GO" id="GO:0015254">
    <property type="term" value="F:glycerol channel activity"/>
    <property type="evidence" value="ECO:0007669"/>
    <property type="project" value="TreeGrafter"/>
</dbReference>
<dbReference type="Proteomes" id="UP000256763">
    <property type="component" value="Unassembled WGS sequence"/>
</dbReference>
<evidence type="ECO:0000256" key="4">
    <source>
        <dbReference type="ARBA" id="ARBA00022692"/>
    </source>
</evidence>
<keyword evidence="4 7" id="KW-0812">Transmembrane</keyword>
<dbReference type="InterPro" id="IPR022357">
    <property type="entry name" value="MIP_CS"/>
</dbReference>
<feature type="transmembrane region" description="Helical" evidence="8">
    <location>
        <begin position="134"/>
        <end position="151"/>
    </location>
</feature>
<evidence type="ECO:0000256" key="2">
    <source>
        <dbReference type="ARBA" id="ARBA00006175"/>
    </source>
</evidence>
<protein>
    <submittedName>
        <fullName evidence="9">Aquaporin</fullName>
    </submittedName>
</protein>
<name>A0A3E0WK67_9GAMM</name>
<keyword evidence="6 8" id="KW-0472">Membrane</keyword>
<organism evidence="9 10">
    <name type="scientific">Alkalilimnicola ehrlichii</name>
    <dbReference type="NCBI Taxonomy" id="351052"/>
    <lineage>
        <taxon>Bacteria</taxon>
        <taxon>Pseudomonadati</taxon>
        <taxon>Pseudomonadota</taxon>
        <taxon>Gammaproteobacteria</taxon>
        <taxon>Chromatiales</taxon>
        <taxon>Ectothiorhodospiraceae</taxon>
        <taxon>Alkalilimnicola</taxon>
    </lineage>
</organism>
<evidence type="ECO:0000313" key="9">
    <source>
        <dbReference type="EMBL" id="RFA32603.1"/>
    </source>
</evidence>
<evidence type="ECO:0000256" key="7">
    <source>
        <dbReference type="RuleBase" id="RU000477"/>
    </source>
</evidence>
<feature type="transmembrane region" description="Helical" evidence="8">
    <location>
        <begin position="36"/>
        <end position="55"/>
    </location>
</feature>
<evidence type="ECO:0000256" key="5">
    <source>
        <dbReference type="ARBA" id="ARBA00022989"/>
    </source>
</evidence>
<dbReference type="SUPFAM" id="SSF81338">
    <property type="entry name" value="Aquaporin-like"/>
    <property type="match status" value="1"/>
</dbReference>
<feature type="transmembrane region" description="Helical" evidence="8">
    <location>
        <begin position="84"/>
        <end position="105"/>
    </location>
</feature>
<dbReference type="InterPro" id="IPR023271">
    <property type="entry name" value="Aquaporin-like"/>
</dbReference>
<dbReference type="InterPro" id="IPR050363">
    <property type="entry name" value="MIP/Aquaporin"/>
</dbReference>
<keyword evidence="3 7" id="KW-0813">Transport</keyword>
<reference evidence="10" key="1">
    <citation type="submission" date="2017-05" db="EMBL/GenBank/DDBJ databases">
        <authorList>
            <person name="Sharma S."/>
            <person name="Sidhu C."/>
            <person name="Pinnaka A.K."/>
        </authorList>
    </citation>
    <scope>NUCLEOTIDE SEQUENCE [LARGE SCALE GENOMIC DNA]</scope>
    <source>
        <strain evidence="10">AK93</strain>
    </source>
</reference>
<dbReference type="PANTHER" id="PTHR43829:SF9">
    <property type="entry name" value="AQUAPORIN-9"/>
    <property type="match status" value="1"/>
</dbReference>